<name>A0ACC6U155_9BURK</name>
<dbReference type="Proteomes" id="UP001558850">
    <property type="component" value="Unassembled WGS sequence"/>
</dbReference>
<dbReference type="EMBL" id="JBFRCH010000007">
    <property type="protein sequence ID" value="MEX3933284.1"/>
    <property type="molecule type" value="Genomic_DNA"/>
</dbReference>
<protein>
    <submittedName>
        <fullName evidence="1">Uncharacterized protein</fullName>
    </submittedName>
</protein>
<accession>A0ACC6U155</accession>
<keyword evidence="2" id="KW-1185">Reference proteome</keyword>
<reference evidence="1" key="1">
    <citation type="submission" date="2024-07" db="EMBL/GenBank/DDBJ databases">
        <title>A survey of Mimosa microsymbionts across Brazilian biomes reveals a high diversity of Paraburkholderia nodulating endemic species, but also that Cupriavidus is common as a symbiont of widespread species.</title>
        <authorList>
            <person name="Rouws L."/>
            <person name="Barauna A."/>
            <person name="Beukes C."/>
            <person name="Rouws J.R.C."/>
            <person name="De Faria S.M."/>
            <person name="Gross E."/>
            <person name="Bueno Dos Reis Junior F."/>
            <person name="Simon M.F."/>
            <person name="Maluk M."/>
            <person name="Odee D.W."/>
            <person name="Kenicer G."/>
            <person name="Young J.P.W."/>
            <person name="Reis V.M."/>
            <person name="Zilli J."/>
            <person name="James E.K."/>
        </authorList>
    </citation>
    <scope>NUCLEOTIDE SEQUENCE</scope>
    <source>
        <strain evidence="1">EG181B</strain>
    </source>
</reference>
<evidence type="ECO:0000313" key="2">
    <source>
        <dbReference type="Proteomes" id="UP001558850"/>
    </source>
</evidence>
<gene>
    <name evidence="1" type="ORF">AB4Y32_16025</name>
</gene>
<proteinExistence type="predicted"/>
<evidence type="ECO:0000313" key="1">
    <source>
        <dbReference type="EMBL" id="MEX3933284.1"/>
    </source>
</evidence>
<organism evidence="1 2">
    <name type="scientific">Paraburkholderia phymatum</name>
    <dbReference type="NCBI Taxonomy" id="148447"/>
    <lineage>
        <taxon>Bacteria</taxon>
        <taxon>Pseudomonadati</taxon>
        <taxon>Pseudomonadota</taxon>
        <taxon>Betaproteobacteria</taxon>
        <taxon>Burkholderiales</taxon>
        <taxon>Burkholderiaceae</taxon>
        <taxon>Paraburkholderia</taxon>
    </lineage>
</organism>
<sequence length="57" mass="6515">MAIKINPAHKGDLHKALGIPQDKKIPEKRIVEATHSSNAHVRQMANFAHNFRHPKKR</sequence>
<comment type="caution">
    <text evidence="1">The sequence shown here is derived from an EMBL/GenBank/DDBJ whole genome shotgun (WGS) entry which is preliminary data.</text>
</comment>